<organism evidence="2 3">
    <name type="scientific">Candidatus Uhrbacteria bacterium GW2011_GWE2_46_68</name>
    <dbReference type="NCBI Taxonomy" id="1618994"/>
    <lineage>
        <taxon>Bacteria</taxon>
        <taxon>Candidatus Uhriibacteriota</taxon>
    </lineage>
</organism>
<dbReference type="NCBIfam" id="TIGR03491">
    <property type="entry name" value="TM0106 family RecB-like putative nuclease"/>
    <property type="match status" value="1"/>
</dbReference>
<accession>A0A0G1Q5W0</accession>
<dbReference type="InterPro" id="IPR011604">
    <property type="entry name" value="PDDEXK-like_dom_sf"/>
</dbReference>
<comment type="caution">
    <text evidence="2">The sequence shown here is derived from an EMBL/GenBank/DDBJ whole genome shotgun (WGS) entry which is preliminary data.</text>
</comment>
<proteinExistence type="predicted"/>
<dbReference type="SUPFAM" id="SSF53098">
    <property type="entry name" value="Ribonuclease H-like"/>
    <property type="match status" value="1"/>
</dbReference>
<dbReference type="Pfam" id="PF13482">
    <property type="entry name" value="RNase_H_2"/>
    <property type="match status" value="1"/>
</dbReference>
<dbReference type="InterPro" id="IPR038720">
    <property type="entry name" value="YprB_RNase_H-like_dom"/>
</dbReference>
<dbReference type="PATRIC" id="fig|1618994.3.peg.1003"/>
<evidence type="ECO:0000313" key="2">
    <source>
        <dbReference type="EMBL" id="KKU40212.1"/>
    </source>
</evidence>
<dbReference type="AlphaFoldDB" id="A0A0G1Q5W0"/>
<dbReference type="STRING" id="1618994.UX57_C0022G0011"/>
<dbReference type="InterPro" id="IPR012337">
    <property type="entry name" value="RNaseH-like_sf"/>
</dbReference>
<dbReference type="Gene3D" id="3.90.320.10">
    <property type="match status" value="1"/>
</dbReference>
<evidence type="ECO:0000313" key="3">
    <source>
        <dbReference type="Proteomes" id="UP000034795"/>
    </source>
</evidence>
<gene>
    <name evidence="2" type="ORF">UX57_C0022G0011</name>
</gene>
<evidence type="ECO:0000259" key="1">
    <source>
        <dbReference type="Pfam" id="PF13482"/>
    </source>
</evidence>
<protein>
    <recommendedName>
        <fullName evidence="1">YprB ribonuclease H-like domain-containing protein</fullName>
    </recommendedName>
</protein>
<feature type="domain" description="YprB ribonuclease H-like" evidence="1">
    <location>
        <begin position="292"/>
        <end position="460"/>
    </location>
</feature>
<name>A0A0G1Q5W0_9BACT</name>
<dbReference type="Proteomes" id="UP000034795">
    <property type="component" value="Unassembled WGS sequence"/>
</dbReference>
<dbReference type="EMBL" id="LCMS01000022">
    <property type="protein sequence ID" value="KKU40212.1"/>
    <property type="molecule type" value="Genomic_DNA"/>
</dbReference>
<reference evidence="2 3" key="1">
    <citation type="journal article" date="2015" name="Nature">
        <title>rRNA introns, odd ribosomes, and small enigmatic genomes across a large radiation of phyla.</title>
        <authorList>
            <person name="Brown C.T."/>
            <person name="Hug L.A."/>
            <person name="Thomas B.C."/>
            <person name="Sharon I."/>
            <person name="Castelle C.J."/>
            <person name="Singh A."/>
            <person name="Wilkins M.J."/>
            <person name="Williams K.H."/>
            <person name="Banfield J.F."/>
        </authorList>
    </citation>
    <scope>NUCLEOTIDE SEQUENCE [LARGE SCALE GENOMIC DNA]</scope>
</reference>
<sequence length="465" mass="54633">MSRKMTEQTFFHYIKCPHWVYLDTHALEPRPHDPLLEKLMDDGLLEEKQREIISDRTDIAEVTAEDMEEAFHQTLAFMREGRQTIYHGVLIERHWVGHPDILERVEGKSSLGDYYYVAADLKHARELKDAYKFQGCFYAELLERIQHTKPVQGYVITPDRSVLSYTIESFETRYHLTLMEIEKVLAGHKPTHFFTSGCRQSPWYNECRHVSSSCDDLSLLNRIWREEVVLLQEAGITTLEGLAQKSMQDLLRLSPGLRQDRLEILRDQAIAITKQRVIHRFPISFLPAKREIYFDIESDPLRDFDYLFGVLVVDGKKTTYEAFFAERPEDEAMMWRSFVAFIESNLDTPMYHYGLFEQEVVRRFAARYGISTLAMEALERNMIDLLFVMRPAVIFPLSFYSLKDVAAYLGYTWRAEDASGANSVLWFEKWLEQKDPSVLQKIKEYNEDDVRATHHVKRWLEQNAV</sequence>
<dbReference type="InterPro" id="IPR019993">
    <property type="entry name" value="RecB_nuclease_TM0106_put"/>
</dbReference>